<keyword evidence="2" id="KW-0812">Transmembrane</keyword>
<feature type="region of interest" description="Disordered" evidence="1">
    <location>
        <begin position="688"/>
        <end position="735"/>
    </location>
</feature>
<dbReference type="AlphaFoldDB" id="A0A067TQY3"/>
<dbReference type="Pfam" id="PF20153">
    <property type="entry name" value="DUF6535"/>
    <property type="match status" value="1"/>
</dbReference>
<evidence type="ECO:0000256" key="2">
    <source>
        <dbReference type="SAM" id="Phobius"/>
    </source>
</evidence>
<keyword evidence="2" id="KW-1133">Transmembrane helix</keyword>
<evidence type="ECO:0000256" key="1">
    <source>
        <dbReference type="SAM" id="MobiDB-lite"/>
    </source>
</evidence>
<reference evidence="5" key="1">
    <citation type="journal article" date="2014" name="Proc. Natl. Acad. Sci. U.S.A.">
        <title>Extensive sampling of basidiomycete genomes demonstrates inadequacy of the white-rot/brown-rot paradigm for wood decay fungi.</title>
        <authorList>
            <person name="Riley R."/>
            <person name="Salamov A.A."/>
            <person name="Brown D.W."/>
            <person name="Nagy L.G."/>
            <person name="Floudas D."/>
            <person name="Held B.W."/>
            <person name="Levasseur A."/>
            <person name="Lombard V."/>
            <person name="Morin E."/>
            <person name="Otillar R."/>
            <person name="Lindquist E.A."/>
            <person name="Sun H."/>
            <person name="LaButti K.M."/>
            <person name="Schmutz J."/>
            <person name="Jabbour D."/>
            <person name="Luo H."/>
            <person name="Baker S.E."/>
            <person name="Pisabarro A.G."/>
            <person name="Walton J.D."/>
            <person name="Blanchette R.A."/>
            <person name="Henrissat B."/>
            <person name="Martin F."/>
            <person name="Cullen D."/>
            <person name="Hibbett D.S."/>
            <person name="Grigoriev I.V."/>
        </authorList>
    </citation>
    <scope>NUCLEOTIDE SEQUENCE [LARGE SCALE GENOMIC DNA]</scope>
    <source>
        <strain evidence="5">CBS 339.88</strain>
    </source>
</reference>
<feature type="compositionally biased region" description="Low complexity" evidence="1">
    <location>
        <begin position="723"/>
        <end position="735"/>
    </location>
</feature>
<name>A0A067TQY3_GALM3</name>
<keyword evidence="5" id="KW-1185">Reference proteome</keyword>
<keyword evidence="2" id="KW-0472">Membrane</keyword>
<evidence type="ECO:0000259" key="3">
    <source>
        <dbReference type="Pfam" id="PF20153"/>
    </source>
</evidence>
<sequence length="735" mass="82430">MADRKAADGYQPFQYDDPSANLWSTFLSKSEKYDKDMAQNWKGDMDAILIFAGLFSASVTSFIIESYKTLNPDPNNATVTLLAQISQQLALMANGTSSSADALSFPAFTQPSFTPSLSSLFCNALWFLSLGFSLTCALSATLVEQWTRQYIQATNSKPAPQDRARLSAYLYQGIKTYKMATIVETIPMLLHISLFLFFAGLVAFLIPINSTLEYLILVMLAVCCILYFLVSVLPIFQLSCPYWTPLSSVFWSVLRRLHLLHRRDLDGNKVPIVSRMSNARELDAMEITPERDQRDLKAMCWTLNALREDNEFEPFVEVIPSVVSGFDYSAKWLMDALMIHDDISIKLGYRVPRLLASCTNGLLDPAIAHKRAVTCLKSIWSLTMLSMPKPSSPQYSLFRQNLRFREDTFDLLHNVNLAIPTVKEYILSASIVVARSLMDMQMERAIALEEELLEVLETGHPGPSSFEDEYYQLPYADKAKFLEASEPRMKQFVDLVSQEGKLTTPAPHVMIEAAALHQMRLATLATSSIFGIEKELVREVLVSVKTFQTVLNQAGFNLILEYVANMLESESLPHEAFNTLRRTFFRINFDLKISKISQERLVNYLEEAAEHTASWSTRLPQSVINILLSLTRALTETNLILKAMGVIERYAKPMPSDAARAALGHLGRALPQDVRLYPPADLFSSHVYADSKPNQSPNRSRANTVSTLTSLSRRGQTPIHNTSVASPVASSSEVK</sequence>
<organism evidence="4 5">
    <name type="scientific">Galerina marginata (strain CBS 339.88)</name>
    <dbReference type="NCBI Taxonomy" id="685588"/>
    <lineage>
        <taxon>Eukaryota</taxon>
        <taxon>Fungi</taxon>
        <taxon>Dikarya</taxon>
        <taxon>Basidiomycota</taxon>
        <taxon>Agaricomycotina</taxon>
        <taxon>Agaricomycetes</taxon>
        <taxon>Agaricomycetidae</taxon>
        <taxon>Agaricales</taxon>
        <taxon>Agaricineae</taxon>
        <taxon>Strophariaceae</taxon>
        <taxon>Galerina</taxon>
    </lineage>
</organism>
<gene>
    <name evidence="4" type="ORF">GALMADRAFT_132294</name>
</gene>
<protein>
    <recommendedName>
        <fullName evidence="3">DUF6535 domain-containing protein</fullName>
    </recommendedName>
</protein>
<evidence type="ECO:0000313" key="4">
    <source>
        <dbReference type="EMBL" id="KDR85620.1"/>
    </source>
</evidence>
<dbReference type="HOGENOM" id="CLU_384509_0_0_1"/>
<dbReference type="STRING" id="685588.A0A067TQY3"/>
<feature type="compositionally biased region" description="Polar residues" evidence="1">
    <location>
        <begin position="692"/>
        <end position="722"/>
    </location>
</feature>
<feature type="transmembrane region" description="Helical" evidence="2">
    <location>
        <begin position="214"/>
        <end position="236"/>
    </location>
</feature>
<dbReference type="Proteomes" id="UP000027222">
    <property type="component" value="Unassembled WGS sequence"/>
</dbReference>
<accession>A0A067TQY3</accession>
<dbReference type="InterPro" id="IPR045338">
    <property type="entry name" value="DUF6535"/>
</dbReference>
<evidence type="ECO:0000313" key="5">
    <source>
        <dbReference type="Proteomes" id="UP000027222"/>
    </source>
</evidence>
<feature type="transmembrane region" description="Helical" evidence="2">
    <location>
        <begin position="47"/>
        <end position="64"/>
    </location>
</feature>
<dbReference type="EMBL" id="KL142367">
    <property type="protein sequence ID" value="KDR85620.1"/>
    <property type="molecule type" value="Genomic_DNA"/>
</dbReference>
<proteinExistence type="predicted"/>
<dbReference type="OrthoDB" id="2995154at2759"/>
<feature type="transmembrane region" description="Helical" evidence="2">
    <location>
        <begin position="188"/>
        <end position="208"/>
    </location>
</feature>
<feature type="domain" description="DUF6535" evidence="3">
    <location>
        <begin position="23"/>
        <end position="206"/>
    </location>
</feature>